<accession>A0ABS0DU53</accession>
<dbReference type="SMART" id="SM00729">
    <property type="entry name" value="Elp3"/>
    <property type="match status" value="1"/>
</dbReference>
<reference evidence="7 8" key="1">
    <citation type="submission" date="2020-11" db="EMBL/GenBank/DDBJ databases">
        <title>Taxonomic investigation of Rahnella spp.</title>
        <authorList>
            <person name="Lee S.D."/>
        </authorList>
    </citation>
    <scope>NUCLEOTIDE SEQUENCE [LARGE SCALE GENOMIC DNA]</scope>
    <source>
        <strain evidence="7 8">SAP-10</strain>
    </source>
</reference>
<dbReference type="SFLD" id="SFLDG01386">
    <property type="entry name" value="main_SPASM_domain-containing"/>
    <property type="match status" value="1"/>
</dbReference>
<evidence type="ECO:0000256" key="5">
    <source>
        <dbReference type="ARBA" id="ARBA00023014"/>
    </source>
</evidence>
<dbReference type="Pfam" id="PF13186">
    <property type="entry name" value="SPASM"/>
    <property type="match status" value="1"/>
</dbReference>
<evidence type="ECO:0000259" key="6">
    <source>
        <dbReference type="PROSITE" id="PS51918"/>
    </source>
</evidence>
<name>A0ABS0DU53_9GAMM</name>
<sequence length="460" mass="52833">MILGTLTKKALPVALSTILHHLDESGLEKIFRLGARISKDSKDDLLSLAKMCHDHDPMVKGWIQAIKKLNPASRNKLISNLIFNHIVEGTALRDAAGEEFETHIPFLILISPTYECNLECKGCYSALYGNRYHYTEEEIFKIVQQLYDLGVRFFTFTGGEPFVYKPLMKVFEKFSDCYFMVFTNGTLLTESRVDKLAKLGNVAVTISIEGDELMTDWRRGEGTYQKIITAYERLNRRGVLCGASIMATSKNHDQIISHDFWDFMINDLGISYSWVFQYMPMGRDAAFDLVPTAQQRYERFHFLEALRQSGRLAFLADFWNHGFLVNGCMSGGANYLHINAKGGVEPCVFQPYSVDNVREKSIVDILKSPFFEGYKKQIPFNDNLMQPCPIIDNPQKFREHIQQHHATPQHEGSDSYFKFSHELDALSKEWEKYAIKIWKDEGYGEAYHAEHGTYTVTKQE</sequence>
<dbReference type="InterPro" id="IPR007197">
    <property type="entry name" value="rSAM"/>
</dbReference>
<dbReference type="PANTHER" id="PTHR43524:SF1">
    <property type="entry name" value="RADICAL SAM SUPERFAMILY PROTEIN"/>
    <property type="match status" value="1"/>
</dbReference>
<keyword evidence="5" id="KW-0411">Iron-sulfur</keyword>
<dbReference type="InterPro" id="IPR058240">
    <property type="entry name" value="rSAM_sf"/>
</dbReference>
<evidence type="ECO:0000256" key="3">
    <source>
        <dbReference type="ARBA" id="ARBA00022723"/>
    </source>
</evidence>
<dbReference type="InterPro" id="IPR006638">
    <property type="entry name" value="Elp3/MiaA/NifB-like_rSAM"/>
</dbReference>
<dbReference type="CDD" id="cd21128">
    <property type="entry name" value="SPASM_rSAM"/>
    <property type="match status" value="1"/>
</dbReference>
<dbReference type="SUPFAM" id="SSF102114">
    <property type="entry name" value="Radical SAM enzymes"/>
    <property type="match status" value="1"/>
</dbReference>
<evidence type="ECO:0000313" key="7">
    <source>
        <dbReference type="EMBL" id="MBF7957370.1"/>
    </source>
</evidence>
<dbReference type="Pfam" id="PF04055">
    <property type="entry name" value="Radical_SAM"/>
    <property type="match status" value="1"/>
</dbReference>
<dbReference type="SFLD" id="SFLDG01067">
    <property type="entry name" value="SPASM/twitch_domain_containing"/>
    <property type="match status" value="1"/>
</dbReference>
<gene>
    <name evidence="7" type="ORF">IV431_17570</name>
</gene>
<dbReference type="RefSeq" id="WP_119824059.1">
    <property type="nucleotide sequence ID" value="NZ_JADOBH010000004.1"/>
</dbReference>
<dbReference type="InterPro" id="IPR023885">
    <property type="entry name" value="4Fe4S-binding_SPASM_dom"/>
</dbReference>
<protein>
    <submittedName>
        <fullName evidence="7">Radical SAM protein</fullName>
    </submittedName>
</protein>
<dbReference type="Gene3D" id="3.20.20.70">
    <property type="entry name" value="Aldolase class I"/>
    <property type="match status" value="1"/>
</dbReference>
<dbReference type="CDD" id="cd01335">
    <property type="entry name" value="Radical_SAM"/>
    <property type="match status" value="1"/>
</dbReference>
<dbReference type="PROSITE" id="PS51918">
    <property type="entry name" value="RADICAL_SAM"/>
    <property type="match status" value="1"/>
</dbReference>
<dbReference type="SFLD" id="SFLDS00029">
    <property type="entry name" value="Radical_SAM"/>
    <property type="match status" value="1"/>
</dbReference>
<organism evidence="7 8">
    <name type="scientific">Rahnella victoriana</name>
    <dbReference type="NCBI Taxonomy" id="1510570"/>
    <lineage>
        <taxon>Bacteria</taxon>
        <taxon>Pseudomonadati</taxon>
        <taxon>Pseudomonadota</taxon>
        <taxon>Gammaproteobacteria</taxon>
        <taxon>Enterobacterales</taxon>
        <taxon>Yersiniaceae</taxon>
        <taxon>Rahnella</taxon>
    </lineage>
</organism>
<dbReference type="PANTHER" id="PTHR43524">
    <property type="entry name" value="RADICAL SAM SUPERFAMILY PROTEIN"/>
    <property type="match status" value="1"/>
</dbReference>
<keyword evidence="4" id="KW-0408">Iron</keyword>
<evidence type="ECO:0000313" key="8">
    <source>
        <dbReference type="Proteomes" id="UP000600307"/>
    </source>
</evidence>
<comment type="cofactor">
    <cofactor evidence="1">
        <name>[4Fe-4S] cluster</name>
        <dbReference type="ChEBI" id="CHEBI:49883"/>
    </cofactor>
</comment>
<evidence type="ECO:0000256" key="1">
    <source>
        <dbReference type="ARBA" id="ARBA00001966"/>
    </source>
</evidence>
<keyword evidence="3" id="KW-0479">Metal-binding</keyword>
<dbReference type="EMBL" id="JADOBH010000004">
    <property type="protein sequence ID" value="MBF7957370.1"/>
    <property type="molecule type" value="Genomic_DNA"/>
</dbReference>
<dbReference type="InterPro" id="IPR013785">
    <property type="entry name" value="Aldolase_TIM"/>
</dbReference>
<feature type="domain" description="Radical SAM core" evidence="6">
    <location>
        <begin position="102"/>
        <end position="312"/>
    </location>
</feature>
<comment type="caution">
    <text evidence="7">The sequence shown here is derived from an EMBL/GenBank/DDBJ whole genome shotgun (WGS) entry which is preliminary data.</text>
</comment>
<keyword evidence="2" id="KW-0949">S-adenosyl-L-methionine</keyword>
<evidence type="ECO:0000256" key="2">
    <source>
        <dbReference type="ARBA" id="ARBA00022691"/>
    </source>
</evidence>
<proteinExistence type="predicted"/>
<dbReference type="Proteomes" id="UP000600307">
    <property type="component" value="Unassembled WGS sequence"/>
</dbReference>
<evidence type="ECO:0000256" key="4">
    <source>
        <dbReference type="ARBA" id="ARBA00023004"/>
    </source>
</evidence>
<keyword evidence="8" id="KW-1185">Reference proteome</keyword>